<organism evidence="2 3">
    <name type="scientific">Actinomadura vinacea</name>
    <dbReference type="NCBI Taxonomy" id="115336"/>
    <lineage>
        <taxon>Bacteria</taxon>
        <taxon>Bacillati</taxon>
        <taxon>Actinomycetota</taxon>
        <taxon>Actinomycetes</taxon>
        <taxon>Streptosporangiales</taxon>
        <taxon>Thermomonosporaceae</taxon>
        <taxon>Actinomadura</taxon>
    </lineage>
</organism>
<gene>
    <name evidence="2" type="ORF">GCM10010191_59280</name>
</gene>
<dbReference type="Pfam" id="PF14273">
    <property type="entry name" value="DUF4360"/>
    <property type="match status" value="1"/>
</dbReference>
<feature type="chain" id="PRO_5046970823" evidence="1">
    <location>
        <begin position="22"/>
        <end position="212"/>
    </location>
</feature>
<feature type="signal peptide" evidence="1">
    <location>
        <begin position="1"/>
        <end position="21"/>
    </location>
</feature>
<protein>
    <submittedName>
        <fullName evidence="2">DUF4360 domain-containing protein</fullName>
    </submittedName>
</protein>
<name>A0ABP5WUE9_9ACTN</name>
<accession>A0ABP5WUE9</accession>
<dbReference type="Proteomes" id="UP001501231">
    <property type="component" value="Unassembled WGS sequence"/>
</dbReference>
<dbReference type="PANTHER" id="PTHR38847">
    <property type="match status" value="1"/>
</dbReference>
<proteinExistence type="predicted"/>
<dbReference type="PANTHER" id="PTHR38847:SF1">
    <property type="entry name" value="PSEUDOURIDINE SYNTHASE RSUA_RLUA-LIKE DOMAIN-CONTAINING PROTEIN"/>
    <property type="match status" value="1"/>
</dbReference>
<dbReference type="InterPro" id="IPR025649">
    <property type="entry name" value="DUF4360"/>
</dbReference>
<keyword evidence="3" id="KW-1185">Reference proteome</keyword>
<reference evidence="3" key="1">
    <citation type="journal article" date="2019" name="Int. J. Syst. Evol. Microbiol.">
        <title>The Global Catalogue of Microorganisms (GCM) 10K type strain sequencing project: providing services to taxonomists for standard genome sequencing and annotation.</title>
        <authorList>
            <consortium name="The Broad Institute Genomics Platform"/>
            <consortium name="The Broad Institute Genome Sequencing Center for Infectious Disease"/>
            <person name="Wu L."/>
            <person name="Ma J."/>
        </authorList>
    </citation>
    <scope>NUCLEOTIDE SEQUENCE [LARGE SCALE GENOMIC DNA]</scope>
    <source>
        <strain evidence="3">JCM 3325</strain>
    </source>
</reference>
<comment type="caution">
    <text evidence="2">The sequence shown here is derived from an EMBL/GenBank/DDBJ whole genome shotgun (WGS) entry which is preliminary data.</text>
</comment>
<dbReference type="RefSeq" id="WP_344593333.1">
    <property type="nucleotide sequence ID" value="NZ_BAAARW010000021.1"/>
</dbReference>
<evidence type="ECO:0000256" key="1">
    <source>
        <dbReference type="SAM" id="SignalP"/>
    </source>
</evidence>
<sequence length="212" mass="22590">MRRGTAIFALTLAAGTAAATAAAPVSAAAAPPDRITIDVVTVNGSGCPAGTAQVTPRPDNTGFTVSYSDYLARTGGGSEPTAYRKNCQINLAVHVPQGFTYAIASADYRGFAHLYHGASAMTRANYYFQGSSENSPVSHSIAAPYSDDWRFTDTTDAAQLAYKPCGVDRNLNINTEIRVDRGTSNPAQTSFITMDSTRGKVETLYHFAWKEC</sequence>
<keyword evidence="1" id="KW-0732">Signal</keyword>
<evidence type="ECO:0000313" key="3">
    <source>
        <dbReference type="Proteomes" id="UP001501231"/>
    </source>
</evidence>
<evidence type="ECO:0000313" key="2">
    <source>
        <dbReference type="EMBL" id="GAA2436662.1"/>
    </source>
</evidence>
<dbReference type="EMBL" id="BAAARW010000021">
    <property type="protein sequence ID" value="GAA2436662.1"/>
    <property type="molecule type" value="Genomic_DNA"/>
</dbReference>